<protein>
    <submittedName>
        <fullName evidence="1">Uncharacterized protein</fullName>
    </submittedName>
</protein>
<dbReference type="AlphaFoldDB" id="A0A0Q1BAA7"/>
<organism evidence="1 2">
    <name type="scientific">Flavobacterium aquidurense</name>
    <dbReference type="NCBI Taxonomy" id="362413"/>
    <lineage>
        <taxon>Bacteria</taxon>
        <taxon>Pseudomonadati</taxon>
        <taxon>Bacteroidota</taxon>
        <taxon>Flavobacteriia</taxon>
        <taxon>Flavobacteriales</taxon>
        <taxon>Flavobacteriaceae</taxon>
        <taxon>Flavobacterium</taxon>
    </lineage>
</organism>
<accession>A0A0Q1BAA7</accession>
<dbReference type="STRING" id="362413.RC62_2445"/>
<proteinExistence type="predicted"/>
<evidence type="ECO:0000313" key="1">
    <source>
        <dbReference type="EMBL" id="KQB37279.1"/>
    </source>
</evidence>
<gene>
    <name evidence="1" type="ORF">RC62_2445</name>
</gene>
<dbReference type="PATRIC" id="fig|362413.3.peg.2389"/>
<evidence type="ECO:0000313" key="2">
    <source>
        <dbReference type="Proteomes" id="UP000050443"/>
    </source>
</evidence>
<name>A0A0Q1BAA7_9FLAO</name>
<dbReference type="Proteomes" id="UP000050443">
    <property type="component" value="Unassembled WGS sequence"/>
</dbReference>
<dbReference type="EMBL" id="JRLF01000015">
    <property type="protein sequence ID" value="KQB37279.1"/>
    <property type="molecule type" value="Genomic_DNA"/>
</dbReference>
<sequence>MENLRWFYVKRFIAVIIERYFSAIIPTAKSPQNPSIKKV</sequence>
<comment type="caution">
    <text evidence="1">The sequence shown here is derived from an EMBL/GenBank/DDBJ whole genome shotgun (WGS) entry which is preliminary data.</text>
</comment>
<reference evidence="1 2" key="1">
    <citation type="submission" date="2014-09" db="EMBL/GenBank/DDBJ databases">
        <title>Genome sequence of Flavobacterium aquidurense RC62.</title>
        <authorList>
            <person name="Kim J.F."/>
            <person name="Kwak M.-J."/>
        </authorList>
    </citation>
    <scope>NUCLEOTIDE SEQUENCE [LARGE SCALE GENOMIC DNA]</scope>
    <source>
        <strain evidence="1 2">RC62</strain>
    </source>
</reference>